<proteinExistence type="predicted"/>
<dbReference type="EMBL" id="LUGG01000015">
    <property type="protein sequence ID" value="OBZ69915.1"/>
    <property type="molecule type" value="Genomic_DNA"/>
</dbReference>
<organism evidence="1 2">
    <name type="scientific">Grifola frondosa</name>
    <name type="common">Maitake</name>
    <name type="synonym">Polyporus frondosus</name>
    <dbReference type="NCBI Taxonomy" id="5627"/>
    <lineage>
        <taxon>Eukaryota</taxon>
        <taxon>Fungi</taxon>
        <taxon>Dikarya</taxon>
        <taxon>Basidiomycota</taxon>
        <taxon>Agaricomycotina</taxon>
        <taxon>Agaricomycetes</taxon>
        <taxon>Polyporales</taxon>
        <taxon>Grifolaceae</taxon>
        <taxon>Grifola</taxon>
    </lineage>
</organism>
<name>A0A1C7LYX5_GRIFR</name>
<reference evidence="1 2" key="1">
    <citation type="submission" date="2016-03" db="EMBL/GenBank/DDBJ databases">
        <title>Whole genome sequencing of Grifola frondosa 9006-11.</title>
        <authorList>
            <person name="Min B."/>
            <person name="Park H."/>
            <person name="Kim J.-G."/>
            <person name="Cho H."/>
            <person name="Oh Y.-L."/>
            <person name="Kong W.-S."/>
            <person name="Choi I.-G."/>
        </authorList>
    </citation>
    <scope>NUCLEOTIDE SEQUENCE [LARGE SCALE GENOMIC DNA]</scope>
    <source>
        <strain evidence="1 2">9006-11</strain>
    </source>
</reference>
<evidence type="ECO:0000313" key="1">
    <source>
        <dbReference type="EMBL" id="OBZ69915.1"/>
    </source>
</evidence>
<comment type="caution">
    <text evidence="1">The sequence shown here is derived from an EMBL/GenBank/DDBJ whole genome shotgun (WGS) entry which is preliminary data.</text>
</comment>
<dbReference type="OrthoDB" id="2992749at2759"/>
<protein>
    <submittedName>
        <fullName evidence="1">Uncharacterized protein</fullName>
    </submittedName>
</protein>
<keyword evidence="2" id="KW-1185">Reference proteome</keyword>
<dbReference type="AlphaFoldDB" id="A0A1C7LYX5"/>
<dbReference type="STRING" id="5627.A0A1C7LYX5"/>
<sequence length="195" mass="21984">MQAARRRPDPETGPIRGALYARLITPIEALDALFFHLDETLVPTSRKANTSKSYALTVAALKSMQVLGGLELKQYAADEEIIRRIVNAWPSIFKWTVYMFSFQIEKMDKTDPRRILELDLVESCWLSIGQLKAVLDIMRGSPPTLKLATQMWLEDIFSPCQPVDRSPLGTSVLTLLLWGASAGQRVETRIMSRTC</sequence>
<gene>
    <name evidence="1" type="ORF">A0H81_10212</name>
</gene>
<accession>A0A1C7LYX5</accession>
<evidence type="ECO:0000313" key="2">
    <source>
        <dbReference type="Proteomes" id="UP000092993"/>
    </source>
</evidence>
<dbReference type="Proteomes" id="UP000092993">
    <property type="component" value="Unassembled WGS sequence"/>
</dbReference>